<proteinExistence type="predicted"/>
<dbReference type="EMBL" id="DRPZ01000075">
    <property type="protein sequence ID" value="HGY08993.1"/>
    <property type="molecule type" value="Genomic_DNA"/>
</dbReference>
<protein>
    <submittedName>
        <fullName evidence="1">Uncharacterized protein</fullName>
    </submittedName>
</protein>
<accession>A0A7C4Z4Q3</accession>
<dbReference type="AlphaFoldDB" id="A0A7C4Z4Q3"/>
<reference evidence="1" key="1">
    <citation type="journal article" date="2020" name="mSystems">
        <title>Genome- and Community-Level Interaction Insights into Carbon Utilization and Element Cycling Functions of Hydrothermarchaeota in Hydrothermal Sediment.</title>
        <authorList>
            <person name="Zhou Z."/>
            <person name="Liu Y."/>
            <person name="Xu W."/>
            <person name="Pan J."/>
            <person name="Luo Z.H."/>
            <person name="Li M."/>
        </authorList>
    </citation>
    <scope>NUCLEOTIDE SEQUENCE [LARGE SCALE GENOMIC DNA]</scope>
    <source>
        <strain evidence="1">HyVt-570</strain>
    </source>
</reference>
<organism evidence="1">
    <name type="scientific">Oceanithermus profundus</name>
    <dbReference type="NCBI Taxonomy" id="187137"/>
    <lineage>
        <taxon>Bacteria</taxon>
        <taxon>Thermotogati</taxon>
        <taxon>Deinococcota</taxon>
        <taxon>Deinococci</taxon>
        <taxon>Thermales</taxon>
        <taxon>Thermaceae</taxon>
        <taxon>Oceanithermus</taxon>
    </lineage>
</organism>
<evidence type="ECO:0000313" key="1">
    <source>
        <dbReference type="EMBL" id="HGY08993.1"/>
    </source>
</evidence>
<name>A0A7C4Z4Q3_9DEIN</name>
<sequence length="141" mass="15450">MERLVFGTRIVMEARGLDGGRFERPVLSEALEALARLWPLGGSVERLALEPDASEVHRGSRGYVILHAFPERGALVIEAFTEGHAPMADFVEAVEGRFDLTAYALQRTRYGNTLPAGEAALRQALKGLRFWANARMAAGPD</sequence>
<dbReference type="Proteomes" id="UP000885759">
    <property type="component" value="Unassembled WGS sequence"/>
</dbReference>
<comment type="caution">
    <text evidence="1">The sequence shown here is derived from an EMBL/GenBank/DDBJ whole genome shotgun (WGS) entry which is preliminary data.</text>
</comment>
<gene>
    <name evidence="1" type="ORF">ENK37_02910</name>
</gene>